<keyword evidence="3" id="KW-1185">Reference proteome</keyword>
<dbReference type="Gene3D" id="3.40.50.300">
    <property type="entry name" value="P-loop containing nucleotide triphosphate hydrolases"/>
    <property type="match status" value="1"/>
</dbReference>
<feature type="domain" description="Novel STAND NTPase 3" evidence="1">
    <location>
        <begin position="190"/>
        <end position="321"/>
    </location>
</feature>
<dbReference type="InterPro" id="IPR027417">
    <property type="entry name" value="P-loop_NTPase"/>
</dbReference>
<dbReference type="SUPFAM" id="SSF52540">
    <property type="entry name" value="P-loop containing nucleoside triphosphate hydrolases"/>
    <property type="match status" value="1"/>
</dbReference>
<evidence type="ECO:0000259" key="1">
    <source>
        <dbReference type="Pfam" id="PF20720"/>
    </source>
</evidence>
<evidence type="ECO:0000313" key="3">
    <source>
        <dbReference type="Proteomes" id="UP000094469"/>
    </source>
</evidence>
<dbReference type="Proteomes" id="UP000094469">
    <property type="component" value="Unassembled WGS sequence"/>
</dbReference>
<gene>
    <name evidence="2" type="ORF">BCR24_04045</name>
</gene>
<dbReference type="Pfam" id="PF20720">
    <property type="entry name" value="nSTAND3"/>
    <property type="match status" value="1"/>
</dbReference>
<name>A0A1E5HBI1_9ENTE</name>
<comment type="caution">
    <text evidence="2">The sequence shown here is derived from an EMBL/GenBank/DDBJ whole genome shotgun (WGS) entry which is preliminary data.</text>
</comment>
<accession>A0A1E5HBI1</accession>
<protein>
    <recommendedName>
        <fullName evidence="1">Novel STAND NTPase 3 domain-containing protein</fullName>
    </recommendedName>
</protein>
<dbReference type="OrthoDB" id="9816071at2"/>
<proteinExistence type="predicted"/>
<dbReference type="STRING" id="1131292.BCR24_04045"/>
<dbReference type="EMBL" id="MIKC01000023">
    <property type="protein sequence ID" value="OEG22311.1"/>
    <property type="molecule type" value="Genomic_DNA"/>
</dbReference>
<sequence>MSRLNRIQNEIKQLEGGRFQKLCDIYLYRKRNWESIVSLGSMEGTDKTTKGIPDTYFFDNQSNKYILVMYGTRKDSTAKLEVDIKEAIEKTKADKKDIQEIICCHTSSNLTVEKDKELRGLASLIELTLIGIDTLSHDLLRFKYQDIVKDFLGVAESTEQVWNIEQFISIHDKSKTNAPLNTSYIDEKNTIEELSEELSDHQILLLSGVSGTGKTRLAIELCKKLPIASNIICVKSNSMPVYQDIKDALDNDRVNYLFLDDANTITNFDAIVNLLRLEEYEQNLKIIITVRDYALSGIINQLKPFKTKIQKVSLMDDEQIELLINSLNKVSSSNLRKIMKLSHNNPRIAVIAAIMSKDQDYEFIDNGKEILGSYYDQILKENALSESEKVSLFILSFKHKLNLTNQEPLEELLKFFKLDFDNFLLSLNQLHDKELCDIFQDKAAKVSDQSLSDFVIIDCIADSKVFKVRDFFISLFPKNAKEIVEMLVLVNNFKSSNDWIDYLTDEIKYVYNEIIAGIDKELFLTQYGVLIPIEALAYTNEKIQSISCSEYQTSQKEFEEKKRSSQIDDPIIEILCSLSNSERFNDAGILLMEYLKKRQDKVYEVFSAIESNFDIEEGRNSYLEKRFCIFEIFSKQDNINELTALLIVNIAEKFLEFSGEKFISNGRAGIFSRYKLVDGDYLIELHIKIFYMLFEVYNLEYVEVNNHIDKLLFNYPAYEVKNGFLETVSSDLKCIENLFFQDLNKLDVRQEAIVFKLNSEIQELKLKSQFFFEYEPTSRQKIYKIFSSNMLDYRAEEFDYEQTQKLRIKKLRESFAEYFYNLPELFNILSEYQSDELLNKYELEESILLLYSQSEIVDKVKILTALLSSEFSLSNYHFDYYMEKLSFEEGKGILNCVKKEVDERWYLSNLLTCKKINNVMVEELILFLNNLKNYEKVNSFNIFSFKNYIKQDAVILDILMSKYREGEISERFFIPNYVPEEKADKIVDIVGYKELKRIYLDSFDTEHVDDSGAIFKSLLKKSDANFIYLFLIKLNTERLKLNSVKRDIQLKYIWKSRVAEEGIKKYLDFLIRENRVIYVGVDPYLEEIFKANIEYASEFIKVEVLDTEDEDRLVNLYNLSLEIFDDEILLHLFELLKDKDIDALFFEKLYLTMRTHSWSGSLVPLLDKEINFLNKLLDIFDGIKYISLALVISTRIDSLKKQKEKELLSDYLE</sequence>
<evidence type="ECO:0000313" key="2">
    <source>
        <dbReference type="EMBL" id="OEG22311.1"/>
    </source>
</evidence>
<dbReference type="InterPro" id="IPR049050">
    <property type="entry name" value="nSTAND3"/>
</dbReference>
<dbReference type="RefSeq" id="WP_069640419.1">
    <property type="nucleotide sequence ID" value="NZ_JAFBEZ010000009.1"/>
</dbReference>
<dbReference type="AlphaFoldDB" id="A0A1E5HBI1"/>
<reference evidence="3" key="1">
    <citation type="submission" date="2016-09" db="EMBL/GenBank/DDBJ databases">
        <authorList>
            <person name="Gulvik C.A."/>
        </authorList>
    </citation>
    <scope>NUCLEOTIDE SEQUENCE [LARGE SCALE GENOMIC DNA]</scope>
    <source>
        <strain evidence="3">LMG 26676</strain>
    </source>
</reference>
<organism evidence="2 3">
    <name type="scientific">Enterococcus ureilyticus</name>
    <dbReference type="NCBI Taxonomy" id="1131292"/>
    <lineage>
        <taxon>Bacteria</taxon>
        <taxon>Bacillati</taxon>
        <taxon>Bacillota</taxon>
        <taxon>Bacilli</taxon>
        <taxon>Lactobacillales</taxon>
        <taxon>Enterococcaceae</taxon>
        <taxon>Enterococcus</taxon>
    </lineage>
</organism>